<accession>A0A9N9U8E7</accession>
<dbReference type="Proteomes" id="UP000754883">
    <property type="component" value="Unassembled WGS sequence"/>
</dbReference>
<organism evidence="1 2">
    <name type="scientific">Clonostachys byssicola</name>
    <dbReference type="NCBI Taxonomy" id="160290"/>
    <lineage>
        <taxon>Eukaryota</taxon>
        <taxon>Fungi</taxon>
        <taxon>Dikarya</taxon>
        <taxon>Ascomycota</taxon>
        <taxon>Pezizomycotina</taxon>
        <taxon>Sordariomycetes</taxon>
        <taxon>Hypocreomycetidae</taxon>
        <taxon>Hypocreales</taxon>
        <taxon>Bionectriaceae</taxon>
        <taxon>Clonostachys</taxon>
    </lineage>
</organism>
<proteinExistence type="predicted"/>
<dbReference type="PANTHER" id="PTHR38166">
    <property type="entry name" value="C2H2-TYPE DOMAIN-CONTAINING PROTEIN-RELATED"/>
    <property type="match status" value="1"/>
</dbReference>
<protein>
    <recommendedName>
        <fullName evidence="3">C2H2-type domain-containing protein</fullName>
    </recommendedName>
</protein>
<evidence type="ECO:0000313" key="2">
    <source>
        <dbReference type="Proteomes" id="UP000754883"/>
    </source>
</evidence>
<gene>
    <name evidence="1" type="ORF">CBYS24578_00008365</name>
</gene>
<dbReference type="OrthoDB" id="5146193at2759"/>
<reference evidence="1" key="1">
    <citation type="submission" date="2021-10" db="EMBL/GenBank/DDBJ databases">
        <authorList>
            <person name="Piombo E."/>
        </authorList>
    </citation>
    <scope>NUCLEOTIDE SEQUENCE</scope>
</reference>
<keyword evidence="2" id="KW-1185">Reference proteome</keyword>
<comment type="caution">
    <text evidence="1">The sequence shown here is derived from an EMBL/GenBank/DDBJ whole genome shotgun (WGS) entry which is preliminary data.</text>
</comment>
<dbReference type="AlphaFoldDB" id="A0A9N9U8E7"/>
<evidence type="ECO:0000313" key="1">
    <source>
        <dbReference type="EMBL" id="CAG9981481.1"/>
    </source>
</evidence>
<evidence type="ECO:0008006" key="3">
    <source>
        <dbReference type="Google" id="ProtNLM"/>
    </source>
</evidence>
<dbReference type="PANTHER" id="PTHR38166:SF1">
    <property type="entry name" value="C2H2-TYPE DOMAIN-CONTAINING PROTEIN"/>
    <property type="match status" value="1"/>
</dbReference>
<sequence length="317" mass="34575">MPANSALDPGDLSFYQSRETIASPRASNRPFACPFYKFNPVLCDGCKKFQFARISDMKQHLVRFHSLSELSTSCLVCHNPFIDEQSKMLHLRDGNCSIVAAPEKLSPQELIKLKETKLSRRSSPASQWFAIWNQLFPGHTKPQTPYKESNNIKEVISLISPIVESHFHAAFPGLSREHRQSNVSPVKIIMDNVCRDFCNSLPTSRQGPSIKRPSLDNVVHSQGGSVAAPTTAVIPSFGNPNYDATAVLGSPSLGNNLTSLAPTVDSAFGLDLPGVPLPIDTALGNVFFNPFSPYIHDHAFGGVDVDEPGLAECTGDN</sequence>
<dbReference type="EMBL" id="CABFNO020001323">
    <property type="protein sequence ID" value="CAG9981481.1"/>
    <property type="molecule type" value="Genomic_DNA"/>
</dbReference>
<name>A0A9N9U8E7_9HYPO</name>